<evidence type="ECO:0000256" key="1">
    <source>
        <dbReference type="PROSITE-ProRule" id="PRU00047"/>
    </source>
</evidence>
<feature type="compositionally biased region" description="Basic and acidic residues" evidence="2">
    <location>
        <begin position="611"/>
        <end position="637"/>
    </location>
</feature>
<keyword evidence="5" id="KW-1185">Reference proteome</keyword>
<feature type="region of interest" description="Disordered" evidence="2">
    <location>
        <begin position="1"/>
        <end position="56"/>
    </location>
</feature>
<keyword evidence="1" id="KW-0863">Zinc-finger</keyword>
<dbReference type="EMBL" id="JBJQOH010000001">
    <property type="protein sequence ID" value="KAL3700211.1"/>
    <property type="molecule type" value="Genomic_DNA"/>
</dbReference>
<dbReference type="Pfam" id="PF00098">
    <property type="entry name" value="zf-CCHC"/>
    <property type="match status" value="1"/>
</dbReference>
<dbReference type="GO" id="GO:0008270">
    <property type="term" value="F:zinc ion binding"/>
    <property type="evidence" value="ECO:0007669"/>
    <property type="project" value="UniProtKB-KW"/>
</dbReference>
<accession>A0ABD3ID60</accession>
<dbReference type="AlphaFoldDB" id="A0ABD3ID60"/>
<reference evidence="4 5" key="1">
    <citation type="submission" date="2024-09" db="EMBL/GenBank/DDBJ databases">
        <title>Chromosome-scale assembly of Riccia sorocarpa.</title>
        <authorList>
            <person name="Paukszto L."/>
        </authorList>
    </citation>
    <scope>NUCLEOTIDE SEQUENCE [LARGE SCALE GENOMIC DNA]</scope>
    <source>
        <strain evidence="4">LP-2024</strain>
        <tissue evidence="4">Aerial parts of the thallus</tissue>
    </source>
</reference>
<dbReference type="PANTHER" id="PTHR31286">
    <property type="entry name" value="GLYCINE-RICH CELL WALL STRUCTURAL PROTEIN 1.8-LIKE"/>
    <property type="match status" value="1"/>
</dbReference>
<keyword evidence="1" id="KW-0479">Metal-binding</keyword>
<evidence type="ECO:0000313" key="4">
    <source>
        <dbReference type="EMBL" id="KAL3700211.1"/>
    </source>
</evidence>
<feature type="compositionally biased region" description="Polar residues" evidence="2">
    <location>
        <begin position="438"/>
        <end position="449"/>
    </location>
</feature>
<feature type="region of interest" description="Disordered" evidence="2">
    <location>
        <begin position="482"/>
        <end position="637"/>
    </location>
</feature>
<feature type="compositionally biased region" description="Polar residues" evidence="2">
    <location>
        <begin position="45"/>
        <end position="55"/>
    </location>
</feature>
<gene>
    <name evidence="4" type="ORF">R1sor_018233</name>
</gene>
<sequence>MGDSSKRPKGSSSPVGRGGVSVGNQRRGVSPLPSGSGGARRIDLFNSQGTVQQDTEGVVLRNNLAFEITPLQSQRTPQAGPSNHGFSGGQNSPKTRPNAWTQENTSSHLSLEARELARPKSKPAGSPTSWGGPEPPDLPLENTVQDSQPGGGTSSATANTQNSPVTDEDQELRWADIEEDSSSVEGDADLFSMSDLNSTKKADVAYMEQWKWVRNVKREITSAFVQIPDLVAEQKPEDVVIDHHFTLDQQVLAPRHYLVILKSMEDRDAVLIGGPYYLRNRMIYTTPWEPGFDTRKILAKKMAVWLDLVNLDPMIEGVGPELLGTLGKVLQLAGVTDSNDGKFANVRGCVLMDMSQPLPTVLRLHMNNAVKLVKIRYDQLPDACYKCQERGHFARNCPKGKVNQANGKNPEDTDEVMDDFIPVKQKGKGSAGGKIKGESSNTANSNSFQALADPENEGDEDPEKAAGGNTEDLLVTNQSPSILQQPQSGTEAVSGQGGVSNPTGATPVAVEDNLNSNEAKVASAGAQMDLNSTPTKESQENTEEKKSRKLKKKEKKKAARKKKAEQKGHRGEADDENNNAADSAADQDSSSSEDESPDKGKFWKSAQGKKLKGEKETMETQARWEGHSEAPEETLPR</sequence>
<feature type="compositionally biased region" description="Basic residues" evidence="2">
    <location>
        <begin position="547"/>
        <end position="564"/>
    </location>
</feature>
<feature type="region of interest" description="Disordered" evidence="2">
    <location>
        <begin position="397"/>
        <end position="468"/>
    </location>
</feature>
<dbReference type="Gene3D" id="4.10.60.10">
    <property type="entry name" value="Zinc finger, CCHC-type"/>
    <property type="match status" value="1"/>
</dbReference>
<feature type="region of interest" description="Disordered" evidence="2">
    <location>
        <begin position="68"/>
        <end position="171"/>
    </location>
</feature>
<dbReference type="PROSITE" id="PS50158">
    <property type="entry name" value="ZF_CCHC"/>
    <property type="match status" value="1"/>
</dbReference>
<dbReference type="SMART" id="SM00343">
    <property type="entry name" value="ZnF_C2HC"/>
    <property type="match status" value="1"/>
</dbReference>
<name>A0ABD3ID60_9MARC</name>
<dbReference type="InterPro" id="IPR036875">
    <property type="entry name" value="Znf_CCHC_sf"/>
</dbReference>
<comment type="caution">
    <text evidence="4">The sequence shown here is derived from an EMBL/GenBank/DDBJ whole genome shotgun (WGS) entry which is preliminary data.</text>
</comment>
<organism evidence="4 5">
    <name type="scientific">Riccia sorocarpa</name>
    <dbReference type="NCBI Taxonomy" id="122646"/>
    <lineage>
        <taxon>Eukaryota</taxon>
        <taxon>Viridiplantae</taxon>
        <taxon>Streptophyta</taxon>
        <taxon>Embryophyta</taxon>
        <taxon>Marchantiophyta</taxon>
        <taxon>Marchantiopsida</taxon>
        <taxon>Marchantiidae</taxon>
        <taxon>Marchantiales</taxon>
        <taxon>Ricciaceae</taxon>
        <taxon>Riccia</taxon>
    </lineage>
</organism>
<protein>
    <recommendedName>
        <fullName evidence="3">CCHC-type domain-containing protein</fullName>
    </recommendedName>
</protein>
<dbReference type="SUPFAM" id="SSF57756">
    <property type="entry name" value="Retrovirus zinc finger-like domains"/>
    <property type="match status" value="1"/>
</dbReference>
<proteinExistence type="predicted"/>
<feature type="compositionally biased region" description="Polar residues" evidence="2">
    <location>
        <begin position="70"/>
        <end position="109"/>
    </location>
</feature>
<feature type="compositionally biased region" description="Low complexity" evidence="2">
    <location>
        <begin position="578"/>
        <end position="590"/>
    </location>
</feature>
<evidence type="ECO:0000256" key="2">
    <source>
        <dbReference type="SAM" id="MobiDB-lite"/>
    </source>
</evidence>
<dbReference type="Proteomes" id="UP001633002">
    <property type="component" value="Unassembled WGS sequence"/>
</dbReference>
<feature type="compositionally biased region" description="Polar residues" evidence="2">
    <location>
        <begin position="142"/>
        <end position="165"/>
    </location>
</feature>
<dbReference type="InterPro" id="IPR001878">
    <property type="entry name" value="Znf_CCHC"/>
</dbReference>
<feature type="compositionally biased region" description="Basic and acidic residues" evidence="2">
    <location>
        <begin position="537"/>
        <end position="546"/>
    </location>
</feature>
<feature type="compositionally biased region" description="Polar residues" evidence="2">
    <location>
        <begin position="482"/>
        <end position="504"/>
    </location>
</feature>
<dbReference type="InterPro" id="IPR040256">
    <property type="entry name" value="At4g02000-like"/>
</dbReference>
<dbReference type="PANTHER" id="PTHR31286:SF180">
    <property type="entry name" value="OS10G0362600 PROTEIN"/>
    <property type="match status" value="1"/>
</dbReference>
<evidence type="ECO:0000313" key="5">
    <source>
        <dbReference type="Proteomes" id="UP001633002"/>
    </source>
</evidence>
<evidence type="ECO:0000259" key="3">
    <source>
        <dbReference type="PROSITE" id="PS50158"/>
    </source>
</evidence>
<keyword evidence="1" id="KW-0862">Zinc</keyword>
<feature type="domain" description="CCHC-type" evidence="3">
    <location>
        <begin position="384"/>
        <end position="399"/>
    </location>
</feature>